<dbReference type="Gene3D" id="2.60.480.10">
    <property type="entry name" value="eubacterium ventriosum atcc domain"/>
    <property type="match status" value="1"/>
</dbReference>
<accession>A0ABT1SBF3</accession>
<evidence type="ECO:0000256" key="1">
    <source>
        <dbReference type="SAM" id="Phobius"/>
    </source>
</evidence>
<evidence type="ECO:0000313" key="3">
    <source>
        <dbReference type="EMBL" id="MCQ4923806.1"/>
    </source>
</evidence>
<keyword evidence="1" id="KW-0812">Transmembrane</keyword>
<dbReference type="InterPro" id="IPR021997">
    <property type="entry name" value="SporV_AA"/>
</dbReference>
<feature type="transmembrane region" description="Helical" evidence="1">
    <location>
        <begin position="151"/>
        <end position="169"/>
    </location>
</feature>
<reference evidence="3 4" key="1">
    <citation type="submission" date="2022-06" db="EMBL/GenBank/DDBJ databases">
        <title>Isolation of gut microbiota from human fecal samples.</title>
        <authorList>
            <person name="Pamer E.G."/>
            <person name="Barat B."/>
            <person name="Waligurski E."/>
            <person name="Medina S."/>
            <person name="Paddock L."/>
            <person name="Mostad J."/>
        </authorList>
    </citation>
    <scope>NUCLEOTIDE SEQUENCE [LARGE SCALE GENOMIC DNA]</scope>
    <source>
        <strain evidence="3 4">DFI.7.95</strain>
    </source>
</reference>
<evidence type="ECO:0000313" key="4">
    <source>
        <dbReference type="Proteomes" id="UP001524478"/>
    </source>
</evidence>
<gene>
    <name evidence="3" type="ORF">NE686_11960</name>
</gene>
<feature type="transmembrane region" description="Helical" evidence="1">
    <location>
        <begin position="100"/>
        <end position="123"/>
    </location>
</feature>
<sequence length="207" mass="23918">MDKEQVYIIINEKAAIEPEKDILIKDLGEVYCLNPYIKKAIENIIVHKKKGKEDWDCLTATDVAEKVLKEFPSIDLSLLGEVEILIEYKSQQKERPFFEFIKVTLVCLILFFGASIAIVNFHVDVNAKESLEKLYFTFTGVKKSTPLLMTIPYSIGIGVGVLLFFTRVFSFSDRRKKEPGPMEIELFLYDEDMEKHILNETKKKEEP</sequence>
<dbReference type="Pfam" id="PF12164">
    <property type="entry name" value="SporV_AA"/>
    <property type="match status" value="1"/>
</dbReference>
<dbReference type="Proteomes" id="UP001524478">
    <property type="component" value="Unassembled WGS sequence"/>
</dbReference>
<comment type="caution">
    <text evidence="3">The sequence shown here is derived from an EMBL/GenBank/DDBJ whole genome shotgun (WGS) entry which is preliminary data.</text>
</comment>
<organism evidence="3 4">
    <name type="scientific">Tissierella carlieri</name>
    <dbReference type="NCBI Taxonomy" id="689904"/>
    <lineage>
        <taxon>Bacteria</taxon>
        <taxon>Bacillati</taxon>
        <taxon>Bacillota</taxon>
        <taxon>Tissierellia</taxon>
        <taxon>Tissierellales</taxon>
        <taxon>Tissierellaceae</taxon>
        <taxon>Tissierella</taxon>
    </lineage>
</organism>
<keyword evidence="1" id="KW-1133">Transmembrane helix</keyword>
<dbReference type="RefSeq" id="WP_256311672.1">
    <property type="nucleotide sequence ID" value="NZ_JANGAC010000008.1"/>
</dbReference>
<proteinExistence type="predicted"/>
<keyword evidence="1" id="KW-0472">Membrane</keyword>
<name>A0ABT1SBF3_9FIRM</name>
<dbReference type="EMBL" id="JANGAC010000008">
    <property type="protein sequence ID" value="MCQ4923806.1"/>
    <property type="molecule type" value="Genomic_DNA"/>
</dbReference>
<feature type="domain" description="Stage V sporulation protein AA" evidence="2">
    <location>
        <begin position="4"/>
        <end position="91"/>
    </location>
</feature>
<evidence type="ECO:0000259" key="2">
    <source>
        <dbReference type="Pfam" id="PF12164"/>
    </source>
</evidence>
<protein>
    <submittedName>
        <fullName evidence="3">Stage V sporulation protein AA</fullName>
    </submittedName>
</protein>
<keyword evidence="4" id="KW-1185">Reference proteome</keyword>
<dbReference type="InterPro" id="IPR038548">
    <property type="entry name" value="SporV_AA_N_sf"/>
</dbReference>